<evidence type="ECO:0000256" key="4">
    <source>
        <dbReference type="SAM" id="MobiDB-lite"/>
    </source>
</evidence>
<organism evidence="5 6">
    <name type="scientific">Vanilla planifolia</name>
    <name type="common">Vanilla</name>
    <dbReference type="NCBI Taxonomy" id="51239"/>
    <lineage>
        <taxon>Eukaryota</taxon>
        <taxon>Viridiplantae</taxon>
        <taxon>Streptophyta</taxon>
        <taxon>Embryophyta</taxon>
        <taxon>Tracheophyta</taxon>
        <taxon>Spermatophyta</taxon>
        <taxon>Magnoliopsida</taxon>
        <taxon>Liliopsida</taxon>
        <taxon>Asparagales</taxon>
        <taxon>Orchidaceae</taxon>
        <taxon>Vanilloideae</taxon>
        <taxon>Vanilleae</taxon>
        <taxon>Vanilla</taxon>
    </lineage>
</organism>
<dbReference type="PROSITE" id="PS50985">
    <property type="entry name" value="GRAS"/>
    <property type="match status" value="1"/>
</dbReference>
<dbReference type="OrthoDB" id="1890360at2759"/>
<comment type="caution">
    <text evidence="5">The sequence shown here is derived from an EMBL/GenBank/DDBJ whole genome shotgun (WGS) entry which is preliminary data.</text>
</comment>
<keyword evidence="1" id="KW-0805">Transcription regulation</keyword>
<reference evidence="5 6" key="1">
    <citation type="journal article" date="2020" name="Nat. Food">
        <title>A phased Vanilla planifolia genome enables genetic improvement of flavour and production.</title>
        <authorList>
            <person name="Hasing T."/>
            <person name="Tang H."/>
            <person name="Brym M."/>
            <person name="Khazi F."/>
            <person name="Huang T."/>
            <person name="Chambers A.H."/>
        </authorList>
    </citation>
    <scope>NUCLEOTIDE SEQUENCE [LARGE SCALE GENOMIC DNA]</scope>
    <source>
        <tissue evidence="5">Leaf</tissue>
    </source>
</reference>
<keyword evidence="2" id="KW-0804">Transcription</keyword>
<dbReference type="Pfam" id="PF03514">
    <property type="entry name" value="GRAS"/>
    <property type="match status" value="1"/>
</dbReference>
<evidence type="ECO:0000313" key="5">
    <source>
        <dbReference type="EMBL" id="KAG0460218.1"/>
    </source>
</evidence>
<feature type="region of interest" description="Disordered" evidence="4">
    <location>
        <begin position="198"/>
        <end position="233"/>
    </location>
</feature>
<feature type="compositionally biased region" description="Polar residues" evidence="4">
    <location>
        <begin position="202"/>
        <end position="211"/>
    </location>
</feature>
<dbReference type="PANTHER" id="PTHR31636">
    <property type="entry name" value="OSJNBA0084A10.13 PROTEIN-RELATED"/>
    <property type="match status" value="1"/>
</dbReference>
<feature type="region of interest" description="Disordered" evidence="4">
    <location>
        <begin position="431"/>
        <end position="481"/>
    </location>
</feature>
<name>A0A835Q047_VANPL</name>
<comment type="similarity">
    <text evidence="3">Belongs to the GRAS family.</text>
</comment>
<protein>
    <submittedName>
        <fullName evidence="5">Uncharacterized protein</fullName>
    </submittedName>
</protein>
<comment type="caution">
    <text evidence="3">Lacks conserved residue(s) required for the propagation of feature annotation.</text>
</comment>
<dbReference type="Proteomes" id="UP000639772">
    <property type="component" value="Chromosome 12"/>
</dbReference>
<evidence type="ECO:0000256" key="1">
    <source>
        <dbReference type="ARBA" id="ARBA00023015"/>
    </source>
</evidence>
<evidence type="ECO:0000256" key="2">
    <source>
        <dbReference type="ARBA" id="ARBA00023163"/>
    </source>
</evidence>
<evidence type="ECO:0000313" key="6">
    <source>
        <dbReference type="Proteomes" id="UP000639772"/>
    </source>
</evidence>
<dbReference type="InterPro" id="IPR005202">
    <property type="entry name" value="TF_GRAS"/>
</dbReference>
<gene>
    <name evidence="5" type="ORF">HPP92_023346</name>
</gene>
<dbReference type="EMBL" id="JADCNM010000012">
    <property type="protein sequence ID" value="KAG0460218.1"/>
    <property type="molecule type" value="Genomic_DNA"/>
</dbReference>
<accession>A0A835Q047</accession>
<proteinExistence type="inferred from homology"/>
<dbReference type="AlphaFoldDB" id="A0A835Q047"/>
<evidence type="ECO:0000256" key="3">
    <source>
        <dbReference type="PROSITE-ProRule" id="PRU01191"/>
    </source>
</evidence>
<feature type="compositionally biased region" description="Basic residues" evidence="4">
    <location>
        <begin position="432"/>
        <end position="451"/>
    </location>
</feature>
<sequence>MAYMCADSGNLMAIAQQVIQQKQQRQRQQQQHQDAIVAGNAGDGHHLVPVASHWGGALQQSSSRDHFPYSGPEPIFSDPFASVDDPVDMLGMSSPGLLDHASFRLSDFGATAAAAISTAGFDSDEWMESLIGESPTDDSPNFMSRNLWQGTGARSDLPALYTDAFVSCSTTLSLPPQATSSDLERVVFPGSHEIVPPPATDSVLSASSQSLPFDRPKASPPKDAVGDGDSVTSNSKSTPFLFKSLLDCARIVDSEPDLAANAIMRVRDLSSNRGNPNERIAFYFAEALYQRLSASETTSLSNDFSEEEMTLSYTAFNDACPYSKFVHLTTNQAILEATESADSIHIVDFGISHGVQWAALLQALATRPTGKPSLLRISGIPATSYSTASLSATGNRLFEFARLLGLEFAFEPVVEPVRDLTAASFRVEPGGRGRKFHVPSKRSPGRGRRAGGIRDPAGKIAPAERSYTGRVRVPLEPKGLR</sequence>
<feature type="short sequence motif" description="VHIID" evidence="3">
    <location>
        <begin position="344"/>
        <end position="348"/>
    </location>
</feature>